<feature type="transmembrane region" description="Helical" evidence="2">
    <location>
        <begin position="37"/>
        <end position="60"/>
    </location>
</feature>
<sequence length="106" mass="12013">MQFLKTIMWVILAVAVAIFATANWHDTFIDLWGDLRMAIKLPVLLALVFAISFFPTMFYYRAKVWRLKKKLGLTERNLAQAPVTPPPPVAPARTPTAEPKSPFEAQ</sequence>
<feature type="transmembrane region" description="Helical" evidence="2">
    <location>
        <begin position="7"/>
        <end position="25"/>
    </location>
</feature>
<evidence type="ECO:0008006" key="5">
    <source>
        <dbReference type="Google" id="ProtNLM"/>
    </source>
</evidence>
<keyword evidence="4" id="KW-1185">Reference proteome</keyword>
<organism evidence="3 4">
    <name type="scientific">Sphingomicrobium clamense</name>
    <dbReference type="NCBI Taxonomy" id="2851013"/>
    <lineage>
        <taxon>Bacteria</taxon>
        <taxon>Pseudomonadati</taxon>
        <taxon>Pseudomonadota</taxon>
        <taxon>Alphaproteobacteria</taxon>
        <taxon>Sphingomonadales</taxon>
        <taxon>Sphingomonadaceae</taxon>
        <taxon>Sphingomicrobium</taxon>
    </lineage>
</organism>
<reference evidence="3 4" key="1">
    <citation type="submission" date="2021-07" db="EMBL/GenBank/DDBJ databases">
        <title>The draft genome sequence of Sphingomicrobium sp. B8.</title>
        <authorList>
            <person name="Mu L."/>
        </authorList>
    </citation>
    <scope>NUCLEOTIDE SEQUENCE [LARGE SCALE GENOMIC DNA]</scope>
    <source>
        <strain evidence="3 4">B8</strain>
    </source>
</reference>
<feature type="region of interest" description="Disordered" evidence="1">
    <location>
        <begin position="78"/>
        <end position="106"/>
    </location>
</feature>
<protein>
    <recommendedName>
        <fullName evidence="5">DUF1049 domain-containing protein</fullName>
    </recommendedName>
</protein>
<accession>A0ABS6V558</accession>
<proteinExistence type="predicted"/>
<keyword evidence="2" id="KW-1133">Transmembrane helix</keyword>
<evidence type="ECO:0000256" key="2">
    <source>
        <dbReference type="SAM" id="Phobius"/>
    </source>
</evidence>
<keyword evidence="2" id="KW-0472">Membrane</keyword>
<dbReference type="RefSeq" id="WP_218632598.1">
    <property type="nucleotide sequence ID" value="NZ_JAHVAH010000001.1"/>
</dbReference>
<keyword evidence="2" id="KW-0812">Transmembrane</keyword>
<name>A0ABS6V558_9SPHN</name>
<dbReference type="EMBL" id="JAHVAH010000001">
    <property type="protein sequence ID" value="MBW0144626.1"/>
    <property type="molecule type" value="Genomic_DNA"/>
</dbReference>
<dbReference type="Proteomes" id="UP000698028">
    <property type="component" value="Unassembled WGS sequence"/>
</dbReference>
<evidence type="ECO:0000313" key="4">
    <source>
        <dbReference type="Proteomes" id="UP000698028"/>
    </source>
</evidence>
<gene>
    <name evidence="3" type="ORF">KTQ36_04875</name>
</gene>
<comment type="caution">
    <text evidence="3">The sequence shown here is derived from an EMBL/GenBank/DDBJ whole genome shotgun (WGS) entry which is preliminary data.</text>
</comment>
<evidence type="ECO:0000313" key="3">
    <source>
        <dbReference type="EMBL" id="MBW0144626.1"/>
    </source>
</evidence>
<evidence type="ECO:0000256" key="1">
    <source>
        <dbReference type="SAM" id="MobiDB-lite"/>
    </source>
</evidence>